<keyword evidence="6" id="KW-0456">Lyase</keyword>
<accession>A0ABD3VTF0</accession>
<evidence type="ECO:0000313" key="13">
    <source>
        <dbReference type="Proteomes" id="UP001634394"/>
    </source>
</evidence>
<dbReference type="GO" id="GO:0008700">
    <property type="term" value="F:(R,S)-4-hydroxy-2-oxoglutarate aldolase activity"/>
    <property type="evidence" value="ECO:0007669"/>
    <property type="project" value="UniProtKB-EC"/>
</dbReference>
<gene>
    <name evidence="12" type="ORF">ACJMK2_006510</name>
</gene>
<dbReference type="CDD" id="cd00408">
    <property type="entry name" value="DHDPS-like"/>
    <property type="match status" value="1"/>
</dbReference>
<keyword evidence="13" id="KW-1185">Reference proteome</keyword>
<evidence type="ECO:0000256" key="4">
    <source>
        <dbReference type="ARBA" id="ARBA00012215"/>
    </source>
</evidence>
<keyword evidence="7" id="KW-0704">Schiff base</keyword>
<dbReference type="GO" id="GO:0044281">
    <property type="term" value="P:small molecule metabolic process"/>
    <property type="evidence" value="ECO:0007669"/>
    <property type="project" value="UniProtKB-ARBA"/>
</dbReference>
<evidence type="ECO:0000256" key="6">
    <source>
        <dbReference type="ARBA" id="ARBA00023239"/>
    </source>
</evidence>
<dbReference type="InterPro" id="IPR020625">
    <property type="entry name" value="Schiff_base-form_aldolases_AS"/>
</dbReference>
<dbReference type="PANTHER" id="PTHR12128">
    <property type="entry name" value="DIHYDRODIPICOLINATE SYNTHASE"/>
    <property type="match status" value="1"/>
</dbReference>
<protein>
    <recommendedName>
        <fullName evidence="5">4-hydroxy-2-oxoglutarate aldolase, mitochondrial</fullName>
        <ecNumber evidence="4">4.1.3.16</ecNumber>
    </recommendedName>
    <alternativeName>
        <fullName evidence="9">Dihydrodipicolinate synthase-like</fullName>
    </alternativeName>
    <alternativeName>
        <fullName evidence="8">Probable 2-keto-4-hydroxyglutarate aldolase</fullName>
    </alternativeName>
</protein>
<comment type="catalytic activity">
    <reaction evidence="10">
        <text>(4R)-4-hydroxy-2-oxoglutarate = glyoxylate + pyruvate</text>
        <dbReference type="Rhea" id="RHEA:30687"/>
        <dbReference type="ChEBI" id="CHEBI:15361"/>
        <dbReference type="ChEBI" id="CHEBI:36655"/>
        <dbReference type="ChEBI" id="CHEBI:62213"/>
        <dbReference type="EC" id="4.1.3.16"/>
    </reaction>
</comment>
<evidence type="ECO:0000256" key="10">
    <source>
        <dbReference type="ARBA" id="ARBA00033610"/>
    </source>
</evidence>
<evidence type="ECO:0000256" key="7">
    <source>
        <dbReference type="ARBA" id="ARBA00023270"/>
    </source>
</evidence>
<sequence>MALFSRILTNLAQQCKHVHPVKSVRPIVTSARRELDISGIYPPIATPFRADESIDYGKLEENINKWNQIPFRGYVVQGSNGEYAYLTKNERVELVSKVAAMVPKDKLIIAGAGCESTRDTIEMTRLMSQAGAKAVLVVTPCFYKGQMTNEAMIGHFTKLSKKSFTITVPVILYSVPGNTTIDLAPEVIIALSKHPNIVGLKDSGGDVAKLANLVYKTKGNNFQILAGSASFLLPAYTVGCVGGVLGLANVLGHECCKLENLFKKGKMEEAMLLQQRLVGPNVCVTRRFGVPGLKVAMEWFGYYGGPTRSPLQPISKETEEIIRQAFKNNGFLEFHGFSPSHILKTIAYLKVLEFLWTSLFGELLKEEQCQEILADVENIAAVKMDCILEGIEDKINDDNEESKTPPLPCISCKEAILMCDG</sequence>
<dbReference type="Gene3D" id="3.20.20.70">
    <property type="entry name" value="Aldolase class I"/>
    <property type="match status" value="1"/>
</dbReference>
<dbReference type="Pfam" id="PF00701">
    <property type="entry name" value="DHDPS"/>
    <property type="match status" value="1"/>
</dbReference>
<dbReference type="SMART" id="SM01130">
    <property type="entry name" value="DHDPS"/>
    <property type="match status" value="1"/>
</dbReference>
<evidence type="ECO:0000256" key="2">
    <source>
        <dbReference type="ARBA" id="ARBA00007592"/>
    </source>
</evidence>
<evidence type="ECO:0000256" key="8">
    <source>
        <dbReference type="ARBA" id="ARBA00030874"/>
    </source>
</evidence>
<dbReference type="EC" id="4.1.3.16" evidence="4"/>
<dbReference type="PRINTS" id="PR00146">
    <property type="entry name" value="DHPICSNTHASE"/>
</dbReference>
<evidence type="ECO:0000256" key="3">
    <source>
        <dbReference type="ARBA" id="ARBA00011881"/>
    </source>
</evidence>
<evidence type="ECO:0000256" key="9">
    <source>
        <dbReference type="ARBA" id="ARBA00032879"/>
    </source>
</evidence>
<dbReference type="PROSITE" id="PS00666">
    <property type="entry name" value="DHDPS_2"/>
    <property type="match status" value="1"/>
</dbReference>
<dbReference type="EMBL" id="JBJQND010000010">
    <property type="protein sequence ID" value="KAL3864860.1"/>
    <property type="molecule type" value="Genomic_DNA"/>
</dbReference>
<evidence type="ECO:0000256" key="5">
    <source>
        <dbReference type="ARBA" id="ARBA00018425"/>
    </source>
</evidence>
<name>A0ABD3VTF0_SINWO</name>
<organism evidence="12 13">
    <name type="scientific">Sinanodonta woodiana</name>
    <name type="common">Chinese pond mussel</name>
    <name type="synonym">Anodonta woodiana</name>
    <dbReference type="NCBI Taxonomy" id="1069815"/>
    <lineage>
        <taxon>Eukaryota</taxon>
        <taxon>Metazoa</taxon>
        <taxon>Spiralia</taxon>
        <taxon>Lophotrochozoa</taxon>
        <taxon>Mollusca</taxon>
        <taxon>Bivalvia</taxon>
        <taxon>Autobranchia</taxon>
        <taxon>Heteroconchia</taxon>
        <taxon>Palaeoheterodonta</taxon>
        <taxon>Unionida</taxon>
        <taxon>Unionoidea</taxon>
        <taxon>Unionidae</taxon>
        <taxon>Unioninae</taxon>
        <taxon>Sinanodonta</taxon>
    </lineage>
</organism>
<evidence type="ECO:0000256" key="11">
    <source>
        <dbReference type="ARBA" id="ARBA00033613"/>
    </source>
</evidence>
<dbReference type="InterPro" id="IPR013785">
    <property type="entry name" value="Aldolase_TIM"/>
</dbReference>
<evidence type="ECO:0000313" key="12">
    <source>
        <dbReference type="EMBL" id="KAL3864860.1"/>
    </source>
</evidence>
<proteinExistence type="inferred from homology"/>
<comment type="caution">
    <text evidence="12">The sequence shown here is derived from an EMBL/GenBank/DDBJ whole genome shotgun (WGS) entry which is preliminary data.</text>
</comment>
<dbReference type="InterPro" id="IPR002220">
    <property type="entry name" value="DapA-like"/>
</dbReference>
<dbReference type="Proteomes" id="UP001634394">
    <property type="component" value="Unassembled WGS sequence"/>
</dbReference>
<dbReference type="SUPFAM" id="SSF51569">
    <property type="entry name" value="Aldolase"/>
    <property type="match status" value="1"/>
</dbReference>
<evidence type="ECO:0000256" key="1">
    <source>
        <dbReference type="ARBA" id="ARBA00002577"/>
    </source>
</evidence>
<comment type="similarity">
    <text evidence="2">Belongs to the DapA family.</text>
</comment>
<comment type="subunit">
    <text evidence="3">Homotetramer.</text>
</comment>
<comment type="function">
    <text evidence="1">Catalyzes the final step in the metabolic pathway of hydroxyproline.</text>
</comment>
<dbReference type="AlphaFoldDB" id="A0ABD3VTF0"/>
<comment type="catalytic activity">
    <reaction evidence="11">
        <text>(4S)-4-hydroxy-2-oxoglutarate = glyoxylate + pyruvate</text>
        <dbReference type="Rhea" id="RHEA:35639"/>
        <dbReference type="ChEBI" id="CHEBI:15361"/>
        <dbReference type="ChEBI" id="CHEBI:36655"/>
        <dbReference type="ChEBI" id="CHEBI:71685"/>
        <dbReference type="EC" id="4.1.3.16"/>
    </reaction>
</comment>
<dbReference type="PANTHER" id="PTHR12128:SF66">
    <property type="entry name" value="4-HYDROXY-2-OXOGLUTARATE ALDOLASE, MITOCHONDRIAL"/>
    <property type="match status" value="1"/>
</dbReference>
<reference evidence="12 13" key="1">
    <citation type="submission" date="2024-11" db="EMBL/GenBank/DDBJ databases">
        <title>Chromosome-level genome assembly of the freshwater bivalve Anodonta woodiana.</title>
        <authorList>
            <person name="Chen X."/>
        </authorList>
    </citation>
    <scope>NUCLEOTIDE SEQUENCE [LARGE SCALE GENOMIC DNA]</scope>
    <source>
        <strain evidence="12">MN2024</strain>
        <tissue evidence="12">Gills</tissue>
    </source>
</reference>